<sequence>MYDDIVELAKRRGFFWPSFSIYGGFAGFYDYGPLGVLLKDNIIRTWKESYMEDGAIFLDSPNITPEPVFRASGHLARFSDLAAECEKCKSKFKFESVLAFNKQDIIPANLEEAKKIASDTYLKCPVCGSRITNIYDFNLMYKVSGDYYLRPETAQGIFVNFKLLFNYNRGKLPMIVGQAGKGFRNEISPRQSLIRLREFNQCEIEVFLDPENLEFKSLYDYKKIKIKPNTGEELDITVKEAFERGLISSQAFAYFVLKTQNILENIGIESSKLRFRQHDPDERAHYASDSWDAEGLIDNEWFEIVGIANRTDFDLNNHQSSSGETMTTKIEEREFIPYVIEPSYGIDRILLTLMAQSLETRDGKNVLKIPYPVAPYHFAVFPLMKKENLKEKAEYIYENMKKQDKYIVYDEAGTIGKRYARQDEIGTPYCITVDYQTLEDNTVTVRSRDTAEQKRIKIEELLDLDFINSYIYKK</sequence>
<proteinExistence type="inferred from homology"/>
<dbReference type="InterPro" id="IPR033731">
    <property type="entry name" value="GlyRS-like_core"/>
</dbReference>
<evidence type="ECO:0000259" key="11">
    <source>
        <dbReference type="PROSITE" id="PS50862"/>
    </source>
</evidence>
<dbReference type="OrthoDB" id="6113at2157"/>
<dbReference type="GO" id="GO:0004820">
    <property type="term" value="F:glycine-tRNA ligase activity"/>
    <property type="evidence" value="ECO:0007669"/>
    <property type="project" value="UniProtKB-EC"/>
</dbReference>
<keyword evidence="5" id="KW-0436">Ligase</keyword>
<evidence type="ECO:0000256" key="3">
    <source>
        <dbReference type="ARBA" id="ARBA00012829"/>
    </source>
</evidence>
<dbReference type="AlphaFoldDB" id="A0A1V0N3G3"/>
<evidence type="ECO:0000256" key="9">
    <source>
        <dbReference type="ARBA" id="ARBA00023146"/>
    </source>
</evidence>
<organism evidence="12 13">
    <name type="scientific">Ferroplasma acidiphilum</name>
    <dbReference type="NCBI Taxonomy" id="74969"/>
    <lineage>
        <taxon>Archaea</taxon>
        <taxon>Methanobacteriati</taxon>
        <taxon>Thermoplasmatota</taxon>
        <taxon>Thermoplasmata</taxon>
        <taxon>Thermoplasmatales</taxon>
        <taxon>Ferroplasmaceae</taxon>
        <taxon>Ferroplasma</taxon>
    </lineage>
</organism>
<protein>
    <recommendedName>
        <fullName evidence="3">glycine--tRNA ligase</fullName>
        <ecNumber evidence="3">6.1.1.14</ecNumber>
    </recommendedName>
    <alternativeName>
        <fullName evidence="10">Diadenosine tetraphosphate synthetase</fullName>
    </alternativeName>
</protein>
<dbReference type="PANTHER" id="PTHR10745">
    <property type="entry name" value="GLYCYL-TRNA SYNTHETASE/DNA POLYMERASE SUBUNIT GAMMA-2"/>
    <property type="match status" value="1"/>
</dbReference>
<dbReference type="PANTHER" id="PTHR10745:SF0">
    <property type="entry name" value="GLYCINE--TRNA LIGASE"/>
    <property type="match status" value="1"/>
</dbReference>
<dbReference type="CDD" id="cd00858">
    <property type="entry name" value="GlyRS_anticodon"/>
    <property type="match status" value="1"/>
</dbReference>
<dbReference type="Proteomes" id="UP000192050">
    <property type="component" value="Chromosome"/>
</dbReference>
<comment type="subcellular location">
    <subcellularLocation>
        <location evidence="1">Cytoplasm</location>
    </subcellularLocation>
</comment>
<dbReference type="RefSeq" id="WP_081141979.1">
    <property type="nucleotide sequence ID" value="NZ_CP015363.1"/>
</dbReference>
<reference evidence="12 13" key="1">
    <citation type="submission" date="2011-10" db="EMBL/GenBank/DDBJ databases">
        <title>Metabolic and evolutionary patterns in the extreme acidophile Ferroplasma acidiphilum.</title>
        <authorList>
            <person name="Golyshina O.V."/>
            <person name="Kozyavkin S.A."/>
            <person name="Tatusov R.L."/>
            <person name="Slesarev A.I."/>
            <person name="Golyshin P.N."/>
        </authorList>
    </citation>
    <scope>NUCLEOTIDE SEQUENCE [LARGE SCALE GENOMIC DNA]</scope>
    <source>
        <strain evidence="13">Y</strain>
    </source>
</reference>
<name>A0A1V0N3G3_9ARCH</name>
<evidence type="ECO:0000256" key="1">
    <source>
        <dbReference type="ARBA" id="ARBA00004496"/>
    </source>
</evidence>
<dbReference type="InterPro" id="IPR045864">
    <property type="entry name" value="aa-tRNA-synth_II/BPL/LPL"/>
</dbReference>
<dbReference type="InterPro" id="IPR036621">
    <property type="entry name" value="Anticodon-bd_dom_sf"/>
</dbReference>
<dbReference type="GO" id="GO:0044281">
    <property type="term" value="P:small molecule metabolic process"/>
    <property type="evidence" value="ECO:0007669"/>
    <property type="project" value="UniProtKB-ARBA"/>
</dbReference>
<dbReference type="Gene3D" id="3.30.930.10">
    <property type="entry name" value="Bira Bifunctional Protein, Domain 2"/>
    <property type="match status" value="1"/>
</dbReference>
<dbReference type="InterPro" id="IPR002314">
    <property type="entry name" value="aa-tRNA-synt_IIb"/>
</dbReference>
<evidence type="ECO:0000313" key="12">
    <source>
        <dbReference type="EMBL" id="ARD84692.1"/>
    </source>
</evidence>
<evidence type="ECO:0000256" key="10">
    <source>
        <dbReference type="ARBA" id="ARBA00030057"/>
    </source>
</evidence>
<feature type="domain" description="Aminoacyl-transfer RNA synthetases class-II family profile" evidence="11">
    <location>
        <begin position="4"/>
        <end position="382"/>
    </location>
</feature>
<dbReference type="InterPro" id="IPR004154">
    <property type="entry name" value="Anticodon-bd"/>
</dbReference>
<accession>A0A1V0N3G3</accession>
<keyword evidence="6" id="KW-0547">Nucleotide-binding</keyword>
<evidence type="ECO:0000313" key="13">
    <source>
        <dbReference type="Proteomes" id="UP000192050"/>
    </source>
</evidence>
<dbReference type="GO" id="GO:0005524">
    <property type="term" value="F:ATP binding"/>
    <property type="evidence" value="ECO:0007669"/>
    <property type="project" value="UniProtKB-KW"/>
</dbReference>
<evidence type="ECO:0000256" key="6">
    <source>
        <dbReference type="ARBA" id="ARBA00022741"/>
    </source>
</evidence>
<evidence type="ECO:0000256" key="4">
    <source>
        <dbReference type="ARBA" id="ARBA00022490"/>
    </source>
</evidence>
<dbReference type="InterPro" id="IPR006195">
    <property type="entry name" value="aa-tRNA-synth_II"/>
</dbReference>
<dbReference type="Pfam" id="PF00587">
    <property type="entry name" value="tRNA-synt_2b"/>
    <property type="match status" value="1"/>
</dbReference>
<dbReference type="Pfam" id="PF03129">
    <property type="entry name" value="HGTP_anticodon"/>
    <property type="match status" value="1"/>
</dbReference>
<keyword evidence="4" id="KW-0963">Cytoplasm</keyword>
<dbReference type="NCBIfam" id="NF003211">
    <property type="entry name" value="PRK04173.1"/>
    <property type="match status" value="1"/>
</dbReference>
<keyword evidence="9 12" id="KW-0030">Aminoacyl-tRNA synthetase</keyword>
<dbReference type="GO" id="GO:0006426">
    <property type="term" value="P:glycyl-tRNA aminoacylation"/>
    <property type="evidence" value="ECO:0007669"/>
    <property type="project" value="InterPro"/>
</dbReference>
<dbReference type="PRINTS" id="PR01043">
    <property type="entry name" value="TRNASYNTHGLY"/>
</dbReference>
<dbReference type="NCBIfam" id="TIGR00389">
    <property type="entry name" value="glyS_dimeric"/>
    <property type="match status" value="1"/>
</dbReference>
<dbReference type="InterPro" id="IPR002315">
    <property type="entry name" value="tRNA-synt_gly"/>
</dbReference>
<dbReference type="EMBL" id="CP015363">
    <property type="protein sequence ID" value="ARD84692.1"/>
    <property type="molecule type" value="Genomic_DNA"/>
</dbReference>
<dbReference type="GeneID" id="31676291"/>
<evidence type="ECO:0000256" key="8">
    <source>
        <dbReference type="ARBA" id="ARBA00022917"/>
    </source>
</evidence>
<comment type="similarity">
    <text evidence="2">Belongs to the class-II aminoacyl-tRNA synthetase family.</text>
</comment>
<dbReference type="SUPFAM" id="SSF55681">
    <property type="entry name" value="Class II aaRS and biotin synthetases"/>
    <property type="match status" value="1"/>
</dbReference>
<dbReference type="PROSITE" id="PS50862">
    <property type="entry name" value="AA_TRNA_LIGASE_II"/>
    <property type="match status" value="1"/>
</dbReference>
<evidence type="ECO:0000256" key="2">
    <source>
        <dbReference type="ARBA" id="ARBA00008226"/>
    </source>
</evidence>
<dbReference type="FunFam" id="3.40.50.800:FF:000002">
    <property type="entry name" value="Glycine--tRNA ligase"/>
    <property type="match status" value="1"/>
</dbReference>
<dbReference type="CDD" id="cd00774">
    <property type="entry name" value="GlyRS-like_core"/>
    <property type="match status" value="1"/>
</dbReference>
<gene>
    <name evidence="12" type="primary">glyS</name>
    <name evidence="12" type="ORF">FAD_0789</name>
</gene>
<dbReference type="Gene3D" id="3.40.50.800">
    <property type="entry name" value="Anticodon-binding domain"/>
    <property type="match status" value="1"/>
</dbReference>
<dbReference type="SUPFAM" id="SSF52954">
    <property type="entry name" value="Class II aaRS ABD-related"/>
    <property type="match status" value="1"/>
</dbReference>
<dbReference type="KEGG" id="fai:FAD_0789"/>
<evidence type="ECO:0000256" key="5">
    <source>
        <dbReference type="ARBA" id="ARBA00022598"/>
    </source>
</evidence>
<dbReference type="STRING" id="74969.FAD_0789"/>
<dbReference type="GO" id="GO:0005737">
    <property type="term" value="C:cytoplasm"/>
    <property type="evidence" value="ECO:0007669"/>
    <property type="project" value="UniProtKB-SubCell"/>
</dbReference>
<keyword evidence="13" id="KW-1185">Reference proteome</keyword>
<keyword evidence="7" id="KW-0067">ATP-binding</keyword>
<keyword evidence="8" id="KW-0648">Protein biosynthesis</keyword>
<dbReference type="EC" id="6.1.1.14" evidence="3"/>
<dbReference type="InterPro" id="IPR027031">
    <property type="entry name" value="Gly-tRNA_synthase/POLG2"/>
</dbReference>
<evidence type="ECO:0000256" key="7">
    <source>
        <dbReference type="ARBA" id="ARBA00022840"/>
    </source>
</evidence>